<keyword evidence="3" id="KW-1185">Reference proteome</keyword>
<sequence>MGPMPGRRKDLNTGEREESPVPWHWFVAQRKVSNGKKREEFLPRHLLPIHISTKKFFTCLLVRIKRFLLDLLTLKNPLLTLITELSVIWSAKRLEHRRARRVPCAPMGPMPGRRKDLNTGEREESPVPWHWFVAQRKVSNGKKREEFLPCHLLPIHISTKNSLLAFLYASRGSRAISFFLQALMF</sequence>
<protein>
    <submittedName>
        <fullName evidence="2">13610_t:CDS:1</fullName>
    </submittedName>
</protein>
<evidence type="ECO:0000256" key="1">
    <source>
        <dbReference type="SAM" id="MobiDB-lite"/>
    </source>
</evidence>
<dbReference type="AlphaFoldDB" id="A0A9N9GSF7"/>
<dbReference type="EMBL" id="CAJVPL010003113">
    <property type="protein sequence ID" value="CAG8626555.1"/>
    <property type="molecule type" value="Genomic_DNA"/>
</dbReference>
<evidence type="ECO:0000313" key="3">
    <source>
        <dbReference type="Proteomes" id="UP000789831"/>
    </source>
</evidence>
<accession>A0A9N9GSF7</accession>
<gene>
    <name evidence="2" type="ORF">AGERDE_LOCUS10317</name>
</gene>
<comment type="caution">
    <text evidence="2">The sequence shown here is derived from an EMBL/GenBank/DDBJ whole genome shotgun (WGS) entry which is preliminary data.</text>
</comment>
<feature type="region of interest" description="Disordered" evidence="1">
    <location>
        <begin position="103"/>
        <end position="122"/>
    </location>
</feature>
<name>A0A9N9GSF7_9GLOM</name>
<dbReference type="Proteomes" id="UP000789831">
    <property type="component" value="Unassembled WGS sequence"/>
</dbReference>
<proteinExistence type="predicted"/>
<organism evidence="2 3">
    <name type="scientific">Ambispora gerdemannii</name>
    <dbReference type="NCBI Taxonomy" id="144530"/>
    <lineage>
        <taxon>Eukaryota</taxon>
        <taxon>Fungi</taxon>
        <taxon>Fungi incertae sedis</taxon>
        <taxon>Mucoromycota</taxon>
        <taxon>Glomeromycotina</taxon>
        <taxon>Glomeromycetes</taxon>
        <taxon>Archaeosporales</taxon>
        <taxon>Ambisporaceae</taxon>
        <taxon>Ambispora</taxon>
    </lineage>
</organism>
<evidence type="ECO:0000313" key="2">
    <source>
        <dbReference type="EMBL" id="CAG8626555.1"/>
    </source>
</evidence>
<feature type="compositionally biased region" description="Basic and acidic residues" evidence="1">
    <location>
        <begin position="113"/>
        <end position="122"/>
    </location>
</feature>
<reference evidence="2" key="1">
    <citation type="submission" date="2021-06" db="EMBL/GenBank/DDBJ databases">
        <authorList>
            <person name="Kallberg Y."/>
            <person name="Tangrot J."/>
            <person name="Rosling A."/>
        </authorList>
    </citation>
    <scope>NUCLEOTIDE SEQUENCE</scope>
    <source>
        <strain evidence="2">MT106</strain>
    </source>
</reference>